<comment type="caution">
    <text evidence="2">The sequence shown here is derived from an EMBL/GenBank/DDBJ whole genome shotgun (WGS) entry which is preliminary data.</text>
</comment>
<sequence length="68" mass="7249">MSQPKADPAEAKSWENEGGSLAPGQVAASLGVVRHLTETYSVGEFQYTNLTDAVAQARRMAKAEKGLQ</sequence>
<organism evidence="2 3">
    <name type="scientific">Qipengyuania algicida</name>
    <dbReference type="NCBI Taxonomy" id="1836209"/>
    <lineage>
        <taxon>Bacteria</taxon>
        <taxon>Pseudomonadati</taxon>
        <taxon>Pseudomonadota</taxon>
        <taxon>Alphaproteobacteria</taxon>
        <taxon>Sphingomonadales</taxon>
        <taxon>Erythrobacteraceae</taxon>
        <taxon>Qipengyuania</taxon>
    </lineage>
</organism>
<reference evidence="2 3" key="1">
    <citation type="submission" date="2019-12" db="EMBL/GenBank/DDBJ databases">
        <title>Genomic-based taxomic classification of the family Erythrobacteraceae.</title>
        <authorList>
            <person name="Xu L."/>
        </authorList>
    </citation>
    <scope>NUCLEOTIDE SEQUENCE [LARGE SCALE GENOMIC DNA]</scope>
    <source>
        <strain evidence="2 3">KEMB 9005-328</strain>
    </source>
</reference>
<name>A0A845AFT0_9SPHN</name>
<dbReference type="EMBL" id="WTYA01000003">
    <property type="protein sequence ID" value="MXP28279.1"/>
    <property type="molecule type" value="Genomic_DNA"/>
</dbReference>
<evidence type="ECO:0000313" key="3">
    <source>
        <dbReference type="Proteomes" id="UP000439780"/>
    </source>
</evidence>
<keyword evidence="3" id="KW-1185">Reference proteome</keyword>
<dbReference type="RefSeq" id="WP_160752571.1">
    <property type="nucleotide sequence ID" value="NZ_WTYA01000003.1"/>
</dbReference>
<dbReference type="Proteomes" id="UP000439780">
    <property type="component" value="Unassembled WGS sequence"/>
</dbReference>
<protein>
    <submittedName>
        <fullName evidence="2">Uncharacterized protein</fullName>
    </submittedName>
</protein>
<evidence type="ECO:0000313" key="2">
    <source>
        <dbReference type="EMBL" id="MXP28279.1"/>
    </source>
</evidence>
<feature type="region of interest" description="Disordered" evidence="1">
    <location>
        <begin position="1"/>
        <end position="22"/>
    </location>
</feature>
<dbReference type="OrthoDB" id="7406309at2"/>
<evidence type="ECO:0000256" key="1">
    <source>
        <dbReference type="SAM" id="MobiDB-lite"/>
    </source>
</evidence>
<proteinExistence type="predicted"/>
<gene>
    <name evidence="2" type="ORF">GRI58_05525</name>
</gene>
<dbReference type="AlphaFoldDB" id="A0A845AFT0"/>
<accession>A0A845AFT0</accession>